<reference evidence="2 3" key="1">
    <citation type="submission" date="2018-09" db="EMBL/GenBank/DDBJ databases">
        <title>Isolation, diversity and antifungal activity of actinobacteria from wheat.</title>
        <authorList>
            <person name="Han C."/>
        </authorList>
    </citation>
    <scope>NUCLEOTIDE SEQUENCE [LARGE SCALE GENOMIC DNA]</scope>
    <source>
        <strain evidence="2 3">NEAU-YY265</strain>
    </source>
</reference>
<dbReference type="OrthoDB" id="9802489at2"/>
<evidence type="ECO:0000313" key="3">
    <source>
        <dbReference type="Proteomes" id="UP000284057"/>
    </source>
</evidence>
<dbReference type="Proteomes" id="UP000284057">
    <property type="component" value="Unassembled WGS sequence"/>
</dbReference>
<dbReference type="InterPro" id="IPR013096">
    <property type="entry name" value="Cupin_2"/>
</dbReference>
<organism evidence="2 3">
    <name type="scientific">Jiangella rhizosphaerae</name>
    <dbReference type="NCBI Taxonomy" id="2293569"/>
    <lineage>
        <taxon>Bacteria</taxon>
        <taxon>Bacillati</taxon>
        <taxon>Actinomycetota</taxon>
        <taxon>Actinomycetes</taxon>
        <taxon>Jiangellales</taxon>
        <taxon>Jiangellaceae</taxon>
        <taxon>Jiangella</taxon>
    </lineage>
</organism>
<dbReference type="InterPro" id="IPR047263">
    <property type="entry name" value="HNL-like_cupin"/>
</dbReference>
<dbReference type="RefSeq" id="WP_119659419.1">
    <property type="nucleotide sequence ID" value="NZ_QUAL01000068.1"/>
</dbReference>
<dbReference type="Gene3D" id="2.60.120.10">
    <property type="entry name" value="Jelly Rolls"/>
    <property type="match status" value="1"/>
</dbReference>
<dbReference type="Pfam" id="PF07883">
    <property type="entry name" value="Cupin_2"/>
    <property type="match status" value="1"/>
</dbReference>
<evidence type="ECO:0000313" key="2">
    <source>
        <dbReference type="EMBL" id="RIQ29633.1"/>
    </source>
</evidence>
<sequence length="132" mass="14384">MIIEPKPATVKGPVDWFTGDVWIDAIATRKPAPSRMIAVRVRFAPGARTAWHSHAHGQTLHVTAGIALMGTRDGTILRVHPGQTVYTPPGEEHWHGATPGDFMEHLALVEGTADGDGATWLEHVADDDYHRP</sequence>
<gene>
    <name evidence="2" type="ORF">DY240_08015</name>
</gene>
<comment type="caution">
    <text evidence="2">The sequence shown here is derived from an EMBL/GenBank/DDBJ whole genome shotgun (WGS) entry which is preliminary data.</text>
</comment>
<keyword evidence="3" id="KW-1185">Reference proteome</keyword>
<dbReference type="AlphaFoldDB" id="A0A418KU22"/>
<dbReference type="EMBL" id="QUAL01000068">
    <property type="protein sequence ID" value="RIQ29633.1"/>
    <property type="molecule type" value="Genomic_DNA"/>
</dbReference>
<dbReference type="InterPro" id="IPR014710">
    <property type="entry name" value="RmlC-like_jellyroll"/>
</dbReference>
<protein>
    <submittedName>
        <fullName evidence="2">Cupin domain-containing protein</fullName>
    </submittedName>
</protein>
<dbReference type="PANTHER" id="PTHR43698">
    <property type="entry name" value="RIBD C-TERMINAL DOMAIN CONTAINING PROTEIN"/>
    <property type="match status" value="1"/>
</dbReference>
<dbReference type="CDD" id="cd02233">
    <property type="entry name" value="cupin_HNL-like"/>
    <property type="match status" value="1"/>
</dbReference>
<proteinExistence type="predicted"/>
<accession>A0A418KU22</accession>
<dbReference type="InterPro" id="IPR011051">
    <property type="entry name" value="RmlC_Cupin_sf"/>
</dbReference>
<evidence type="ECO:0000259" key="1">
    <source>
        <dbReference type="Pfam" id="PF07883"/>
    </source>
</evidence>
<name>A0A418KU22_9ACTN</name>
<dbReference type="PANTHER" id="PTHR43698:SF1">
    <property type="entry name" value="BLL4564 PROTEIN"/>
    <property type="match status" value="1"/>
</dbReference>
<feature type="domain" description="Cupin type-2" evidence="1">
    <location>
        <begin position="40"/>
        <end position="98"/>
    </location>
</feature>
<dbReference type="SUPFAM" id="SSF51182">
    <property type="entry name" value="RmlC-like cupins"/>
    <property type="match status" value="1"/>
</dbReference>